<evidence type="ECO:0000313" key="1">
    <source>
        <dbReference type="EMBL" id="GJT67307.1"/>
    </source>
</evidence>
<accession>A0ABQ5FVB3</accession>
<proteinExistence type="predicted"/>
<reference evidence="1" key="1">
    <citation type="journal article" date="2022" name="Int. J. Mol. Sci.">
        <title>Draft Genome of Tanacetum Coccineum: Genomic Comparison of Closely Related Tanacetum-Family Plants.</title>
        <authorList>
            <person name="Yamashiro T."/>
            <person name="Shiraishi A."/>
            <person name="Nakayama K."/>
            <person name="Satake H."/>
        </authorList>
    </citation>
    <scope>NUCLEOTIDE SEQUENCE</scope>
</reference>
<reference evidence="1" key="2">
    <citation type="submission" date="2022-01" db="EMBL/GenBank/DDBJ databases">
        <authorList>
            <person name="Yamashiro T."/>
            <person name="Shiraishi A."/>
            <person name="Satake H."/>
            <person name="Nakayama K."/>
        </authorList>
    </citation>
    <scope>NUCLEOTIDE SEQUENCE</scope>
</reference>
<organism evidence="1 2">
    <name type="scientific">Tanacetum coccineum</name>
    <dbReference type="NCBI Taxonomy" id="301880"/>
    <lineage>
        <taxon>Eukaryota</taxon>
        <taxon>Viridiplantae</taxon>
        <taxon>Streptophyta</taxon>
        <taxon>Embryophyta</taxon>
        <taxon>Tracheophyta</taxon>
        <taxon>Spermatophyta</taxon>
        <taxon>Magnoliopsida</taxon>
        <taxon>eudicotyledons</taxon>
        <taxon>Gunneridae</taxon>
        <taxon>Pentapetalae</taxon>
        <taxon>asterids</taxon>
        <taxon>campanulids</taxon>
        <taxon>Asterales</taxon>
        <taxon>Asteraceae</taxon>
        <taxon>Asteroideae</taxon>
        <taxon>Anthemideae</taxon>
        <taxon>Anthemidinae</taxon>
        <taxon>Tanacetum</taxon>
    </lineage>
</organism>
<dbReference type="EMBL" id="BQNB010017795">
    <property type="protein sequence ID" value="GJT67307.1"/>
    <property type="molecule type" value="Genomic_DNA"/>
</dbReference>
<dbReference type="Proteomes" id="UP001151760">
    <property type="component" value="Unassembled WGS sequence"/>
</dbReference>
<protein>
    <submittedName>
        <fullName evidence="1">Uncharacterized protein</fullName>
    </submittedName>
</protein>
<comment type="caution">
    <text evidence="1">The sequence shown here is derived from an EMBL/GenBank/DDBJ whole genome shotgun (WGS) entry which is preliminary data.</text>
</comment>
<keyword evidence="2" id="KW-1185">Reference proteome</keyword>
<sequence>MCRDGGGEQDRRRDILSFMSITKRVFKGVEIFDQRGTYWYDKYDERRRGGDRGGVKERRVFDRKKSVHLGLS</sequence>
<name>A0ABQ5FVB3_9ASTR</name>
<gene>
    <name evidence="1" type="ORF">Tco_1018787</name>
</gene>
<evidence type="ECO:0000313" key="2">
    <source>
        <dbReference type="Proteomes" id="UP001151760"/>
    </source>
</evidence>